<evidence type="ECO:0000313" key="1">
    <source>
        <dbReference type="EMBL" id="OYQ14819.1"/>
    </source>
</evidence>
<gene>
    <name evidence="1" type="ORF">B7R77_17245</name>
</gene>
<evidence type="ECO:0000313" key="2">
    <source>
        <dbReference type="Proteomes" id="UP000216164"/>
    </source>
</evidence>
<dbReference type="EMBL" id="NCTK01000001">
    <property type="protein sequence ID" value="OYQ14819.1"/>
    <property type="molecule type" value="Genomic_DNA"/>
</dbReference>
<dbReference type="InterPro" id="IPR010270">
    <property type="entry name" value="Phage_P2_GpM"/>
</dbReference>
<dbReference type="GO" id="GO:0003677">
    <property type="term" value="F:DNA binding"/>
    <property type="evidence" value="ECO:0007669"/>
    <property type="project" value="InterPro"/>
</dbReference>
<dbReference type="AlphaFoldDB" id="A0AAP7ZQS9"/>
<sequence length="245" mass="26983">MTSPARNHFLRVTAAMAAKAAQAGNPLRYATGHELMLAQLAEHKRQLKQVQSVERKAELKRKLLPEYAAWVRGVLEADTGAQDEVFMTVMVWLIDAGTFTDALPLAAYAIRHQMAMPDQYQRTTACLIAEEFATMALKAIEAGDRVDVTTLHEVAELVAAEDMPDEVRAKLHKAVGYACAALAEVAPAPESAVSRRMDALTHLRRALELHDKCGVKKDIERIERSIERDIKNAAKANAQEGDGRS</sequence>
<dbReference type="RefSeq" id="WP_003267644.1">
    <property type="nucleotide sequence ID" value="NZ_NCTK01000001.1"/>
</dbReference>
<organism evidence="1 2">
    <name type="scientific">Ralstonia solanacearum K60</name>
    <dbReference type="NCBI Taxonomy" id="1091042"/>
    <lineage>
        <taxon>Bacteria</taxon>
        <taxon>Pseudomonadati</taxon>
        <taxon>Pseudomonadota</taxon>
        <taxon>Betaproteobacteria</taxon>
        <taxon>Burkholderiales</taxon>
        <taxon>Burkholderiaceae</taxon>
        <taxon>Ralstonia</taxon>
        <taxon>Ralstonia solanacearum species complex</taxon>
    </lineage>
</organism>
<dbReference type="GO" id="GO:0004519">
    <property type="term" value="F:endonuclease activity"/>
    <property type="evidence" value="ECO:0007669"/>
    <property type="project" value="InterPro"/>
</dbReference>
<name>A0AAP7ZQS9_RALSL</name>
<proteinExistence type="predicted"/>
<protein>
    <submittedName>
        <fullName evidence="1">Terminase</fullName>
    </submittedName>
</protein>
<dbReference type="Proteomes" id="UP000216164">
    <property type="component" value="Unassembled WGS sequence"/>
</dbReference>
<dbReference type="Pfam" id="PF05944">
    <property type="entry name" value="Phage_term_smal"/>
    <property type="match status" value="1"/>
</dbReference>
<comment type="caution">
    <text evidence="1">The sequence shown here is derived from an EMBL/GenBank/DDBJ whole genome shotgun (WGS) entry which is preliminary data.</text>
</comment>
<reference evidence="1 2" key="1">
    <citation type="submission" date="2017-04" db="EMBL/GenBank/DDBJ databases">
        <title>Genome Announcement: Closed genomes of Ralstonia solanacearum strains K60, UW551, and UW700.</title>
        <authorList>
            <person name="Hayes M."/>
            <person name="Macintyre A.M."/>
            <person name="Allen C."/>
        </authorList>
    </citation>
    <scope>NUCLEOTIDE SEQUENCE [LARGE SCALE GENOMIC DNA]</scope>
    <source>
        <strain evidence="1 2">UW25</strain>
    </source>
</reference>
<accession>A0AAP7ZQS9</accession>